<dbReference type="Proteomes" id="UP000059680">
    <property type="component" value="Chromosome 8"/>
</dbReference>
<organism evidence="1 2">
    <name type="scientific">Oryza sativa subsp. japonica</name>
    <name type="common">Rice</name>
    <dbReference type="NCBI Taxonomy" id="39947"/>
    <lineage>
        <taxon>Eukaryota</taxon>
        <taxon>Viridiplantae</taxon>
        <taxon>Streptophyta</taxon>
        <taxon>Embryophyta</taxon>
        <taxon>Tracheophyta</taxon>
        <taxon>Spermatophyta</taxon>
        <taxon>Magnoliopsida</taxon>
        <taxon>Liliopsida</taxon>
        <taxon>Poales</taxon>
        <taxon>Poaceae</taxon>
        <taxon>BOP clade</taxon>
        <taxon>Oryzoideae</taxon>
        <taxon>Oryzeae</taxon>
        <taxon>Oryzinae</taxon>
        <taxon>Oryza</taxon>
        <taxon>Oryza sativa</taxon>
    </lineage>
</organism>
<name>A0A0P0XBL3_ORYSJ</name>
<evidence type="ECO:0000313" key="1">
    <source>
        <dbReference type="EMBL" id="BAT03551.1"/>
    </source>
</evidence>
<feature type="non-terminal residue" evidence="1">
    <location>
        <position position="1"/>
    </location>
</feature>
<dbReference type="InParanoid" id="A0A0P0XBL3"/>
<reference evidence="1 2" key="2">
    <citation type="journal article" date="2013" name="Plant Cell Physiol.">
        <title>Rice Annotation Project Database (RAP-DB): an integrative and interactive database for rice genomics.</title>
        <authorList>
            <person name="Sakai H."/>
            <person name="Lee S.S."/>
            <person name="Tanaka T."/>
            <person name="Numa H."/>
            <person name="Kim J."/>
            <person name="Kawahara Y."/>
            <person name="Wakimoto H."/>
            <person name="Yang C.C."/>
            <person name="Iwamoto M."/>
            <person name="Abe T."/>
            <person name="Yamada Y."/>
            <person name="Muto A."/>
            <person name="Inokuchi H."/>
            <person name="Ikemura T."/>
            <person name="Matsumoto T."/>
            <person name="Sasaki T."/>
            <person name="Itoh T."/>
        </authorList>
    </citation>
    <scope>NUCLEOTIDE SEQUENCE [LARGE SCALE GENOMIC DNA]</scope>
    <source>
        <strain evidence="2">cv. Nipponbare</strain>
    </source>
</reference>
<accession>A0A0P0XBL3</accession>
<proteinExistence type="predicted"/>
<dbReference type="EMBL" id="AP014964">
    <property type="protein sequence ID" value="BAT03551.1"/>
    <property type="molecule type" value="Genomic_DNA"/>
</dbReference>
<sequence>GGGVGGGVVEAVLVHDPVGLLAVGGAALVEDERLAHANAVDGVVDGLVAAGGLPEPGRRRPVRPRPRRVLLVLVAEEVPVVLRP</sequence>
<dbReference type="Gramene" id="Os08t0116100-00">
    <property type="protein sequence ID" value="Os08t0116100-00"/>
    <property type="gene ID" value="Os08g0116100"/>
</dbReference>
<keyword evidence="2" id="KW-1185">Reference proteome</keyword>
<reference evidence="2" key="1">
    <citation type="journal article" date="2005" name="Nature">
        <title>The map-based sequence of the rice genome.</title>
        <authorList>
            <consortium name="International rice genome sequencing project (IRGSP)"/>
            <person name="Matsumoto T."/>
            <person name="Wu J."/>
            <person name="Kanamori H."/>
            <person name="Katayose Y."/>
            <person name="Fujisawa M."/>
            <person name="Namiki N."/>
            <person name="Mizuno H."/>
            <person name="Yamamoto K."/>
            <person name="Antonio B.A."/>
            <person name="Baba T."/>
            <person name="Sakata K."/>
            <person name="Nagamura Y."/>
            <person name="Aoki H."/>
            <person name="Arikawa K."/>
            <person name="Arita K."/>
            <person name="Bito T."/>
            <person name="Chiden Y."/>
            <person name="Fujitsuka N."/>
            <person name="Fukunaka R."/>
            <person name="Hamada M."/>
            <person name="Harada C."/>
            <person name="Hayashi A."/>
            <person name="Hijishita S."/>
            <person name="Honda M."/>
            <person name="Hosokawa S."/>
            <person name="Ichikawa Y."/>
            <person name="Idonuma A."/>
            <person name="Iijima M."/>
            <person name="Ikeda M."/>
            <person name="Ikeno M."/>
            <person name="Ito K."/>
            <person name="Ito S."/>
            <person name="Ito T."/>
            <person name="Ito Y."/>
            <person name="Ito Y."/>
            <person name="Iwabuchi A."/>
            <person name="Kamiya K."/>
            <person name="Karasawa W."/>
            <person name="Kurita K."/>
            <person name="Katagiri S."/>
            <person name="Kikuta A."/>
            <person name="Kobayashi H."/>
            <person name="Kobayashi N."/>
            <person name="Machita K."/>
            <person name="Maehara T."/>
            <person name="Masukawa M."/>
            <person name="Mizubayashi T."/>
            <person name="Mukai Y."/>
            <person name="Nagasaki H."/>
            <person name="Nagata Y."/>
            <person name="Naito S."/>
            <person name="Nakashima M."/>
            <person name="Nakama Y."/>
            <person name="Nakamichi Y."/>
            <person name="Nakamura M."/>
            <person name="Meguro A."/>
            <person name="Negishi M."/>
            <person name="Ohta I."/>
            <person name="Ohta T."/>
            <person name="Okamoto M."/>
            <person name="Ono N."/>
            <person name="Saji S."/>
            <person name="Sakaguchi M."/>
            <person name="Sakai K."/>
            <person name="Shibata M."/>
            <person name="Shimokawa T."/>
            <person name="Song J."/>
            <person name="Takazaki Y."/>
            <person name="Terasawa K."/>
            <person name="Tsugane M."/>
            <person name="Tsuji K."/>
            <person name="Ueda S."/>
            <person name="Waki K."/>
            <person name="Yamagata H."/>
            <person name="Yamamoto M."/>
            <person name="Yamamoto S."/>
            <person name="Yamane H."/>
            <person name="Yoshiki S."/>
            <person name="Yoshihara R."/>
            <person name="Yukawa K."/>
            <person name="Zhong H."/>
            <person name="Yano M."/>
            <person name="Yuan Q."/>
            <person name="Ouyang S."/>
            <person name="Liu J."/>
            <person name="Jones K.M."/>
            <person name="Gansberger K."/>
            <person name="Moffat K."/>
            <person name="Hill J."/>
            <person name="Bera J."/>
            <person name="Fadrosh D."/>
            <person name="Jin S."/>
            <person name="Johri S."/>
            <person name="Kim M."/>
            <person name="Overton L."/>
            <person name="Reardon M."/>
            <person name="Tsitrin T."/>
            <person name="Vuong H."/>
            <person name="Weaver B."/>
            <person name="Ciecko A."/>
            <person name="Tallon L."/>
            <person name="Jackson J."/>
            <person name="Pai G."/>
            <person name="Aken S.V."/>
            <person name="Utterback T."/>
            <person name="Reidmuller S."/>
            <person name="Feldblyum T."/>
            <person name="Hsiao J."/>
            <person name="Zismann V."/>
            <person name="Iobst S."/>
            <person name="de Vazeille A.R."/>
            <person name="Buell C.R."/>
            <person name="Ying K."/>
            <person name="Li Y."/>
            <person name="Lu T."/>
            <person name="Huang Y."/>
            <person name="Zhao Q."/>
            <person name="Feng Q."/>
            <person name="Zhang L."/>
            <person name="Zhu J."/>
            <person name="Weng Q."/>
            <person name="Mu J."/>
            <person name="Lu Y."/>
            <person name="Fan D."/>
            <person name="Liu Y."/>
            <person name="Guan J."/>
            <person name="Zhang Y."/>
            <person name="Yu S."/>
            <person name="Liu X."/>
            <person name="Zhang Y."/>
            <person name="Hong G."/>
            <person name="Han B."/>
            <person name="Choisne N."/>
            <person name="Demange N."/>
            <person name="Orjeda G."/>
            <person name="Samain S."/>
            <person name="Cattolico L."/>
            <person name="Pelletier E."/>
            <person name="Couloux A."/>
            <person name="Segurens B."/>
            <person name="Wincker P."/>
            <person name="D'Hont A."/>
            <person name="Scarpelli C."/>
            <person name="Weissenbach J."/>
            <person name="Salanoubat M."/>
            <person name="Quetier F."/>
            <person name="Yu Y."/>
            <person name="Kim H.R."/>
            <person name="Rambo T."/>
            <person name="Currie J."/>
            <person name="Collura K."/>
            <person name="Luo M."/>
            <person name="Yang T."/>
            <person name="Ammiraju J.S.S."/>
            <person name="Engler F."/>
            <person name="Soderlund C."/>
            <person name="Wing R.A."/>
            <person name="Palmer L.E."/>
            <person name="de la Bastide M."/>
            <person name="Spiegel L."/>
            <person name="Nascimento L."/>
            <person name="Zutavern T."/>
            <person name="O'Shaughnessy A."/>
            <person name="Dike S."/>
            <person name="Dedhia N."/>
            <person name="Preston R."/>
            <person name="Balija V."/>
            <person name="McCombie W.R."/>
            <person name="Chow T."/>
            <person name="Chen H."/>
            <person name="Chung M."/>
            <person name="Chen C."/>
            <person name="Shaw J."/>
            <person name="Wu H."/>
            <person name="Hsiao K."/>
            <person name="Chao Y."/>
            <person name="Chu M."/>
            <person name="Cheng C."/>
            <person name="Hour A."/>
            <person name="Lee P."/>
            <person name="Lin S."/>
            <person name="Lin Y."/>
            <person name="Liou J."/>
            <person name="Liu S."/>
            <person name="Hsing Y."/>
            <person name="Raghuvanshi S."/>
            <person name="Mohanty A."/>
            <person name="Bharti A.K."/>
            <person name="Gaur A."/>
            <person name="Gupta V."/>
            <person name="Kumar D."/>
            <person name="Ravi V."/>
            <person name="Vij S."/>
            <person name="Kapur A."/>
            <person name="Khurana P."/>
            <person name="Khurana P."/>
            <person name="Khurana J.P."/>
            <person name="Tyagi A.K."/>
            <person name="Gaikwad K."/>
            <person name="Singh A."/>
            <person name="Dalal V."/>
            <person name="Srivastava S."/>
            <person name="Dixit A."/>
            <person name="Pal A.K."/>
            <person name="Ghazi I.A."/>
            <person name="Yadav M."/>
            <person name="Pandit A."/>
            <person name="Bhargava A."/>
            <person name="Sureshbabu K."/>
            <person name="Batra K."/>
            <person name="Sharma T.R."/>
            <person name="Mohapatra T."/>
            <person name="Singh N.K."/>
            <person name="Messing J."/>
            <person name="Nelson A.B."/>
            <person name="Fuks G."/>
            <person name="Kavchok S."/>
            <person name="Keizer G."/>
            <person name="Linton E."/>
            <person name="Llaca V."/>
            <person name="Song R."/>
            <person name="Tanyolac B."/>
            <person name="Young S."/>
            <person name="Ho-Il K."/>
            <person name="Hahn J.H."/>
            <person name="Sangsakoo G."/>
            <person name="Vanavichit A."/>
            <person name="de Mattos Luiz.A.T."/>
            <person name="Zimmer P.D."/>
            <person name="Malone G."/>
            <person name="Dellagostin O."/>
            <person name="de Oliveira A.C."/>
            <person name="Bevan M."/>
            <person name="Bancroft I."/>
            <person name="Minx P."/>
            <person name="Cordum H."/>
            <person name="Wilson R."/>
            <person name="Cheng Z."/>
            <person name="Jin W."/>
            <person name="Jiang J."/>
            <person name="Leong S.A."/>
            <person name="Iwama H."/>
            <person name="Gojobori T."/>
            <person name="Itoh T."/>
            <person name="Niimura Y."/>
            <person name="Fujii Y."/>
            <person name="Habara T."/>
            <person name="Sakai H."/>
            <person name="Sato Y."/>
            <person name="Wilson G."/>
            <person name="Kumar K."/>
            <person name="McCouch S."/>
            <person name="Juretic N."/>
            <person name="Hoen D."/>
            <person name="Wright S."/>
            <person name="Bruskiewich R."/>
            <person name="Bureau T."/>
            <person name="Miyao A."/>
            <person name="Hirochika H."/>
            <person name="Nishikawa T."/>
            <person name="Kadowaki K."/>
            <person name="Sugiura M."/>
            <person name="Burr B."/>
            <person name="Sasaki T."/>
        </authorList>
    </citation>
    <scope>NUCLEOTIDE SEQUENCE [LARGE SCALE GENOMIC DNA]</scope>
    <source>
        <strain evidence="2">cv. Nipponbare</strain>
    </source>
</reference>
<gene>
    <name evidence="1" type="ordered locus">Os08g0116100</name>
    <name evidence="1" type="ORF">OSNPB_080116100</name>
</gene>
<reference evidence="1 2" key="3">
    <citation type="journal article" date="2013" name="Rice">
        <title>Improvement of the Oryza sativa Nipponbare reference genome using next generation sequence and optical map data.</title>
        <authorList>
            <person name="Kawahara Y."/>
            <person name="de la Bastide M."/>
            <person name="Hamilton J.P."/>
            <person name="Kanamori H."/>
            <person name="McCombie W.R."/>
            <person name="Ouyang S."/>
            <person name="Schwartz D.C."/>
            <person name="Tanaka T."/>
            <person name="Wu J."/>
            <person name="Zhou S."/>
            <person name="Childs K.L."/>
            <person name="Davidson R.M."/>
            <person name="Lin H."/>
            <person name="Quesada-Ocampo L."/>
            <person name="Vaillancourt B."/>
            <person name="Sakai H."/>
            <person name="Lee S.S."/>
            <person name="Kim J."/>
            <person name="Numa H."/>
            <person name="Itoh T."/>
            <person name="Buell C.R."/>
            <person name="Matsumoto T."/>
        </authorList>
    </citation>
    <scope>NUCLEOTIDE SEQUENCE [LARGE SCALE GENOMIC DNA]</scope>
    <source>
        <strain evidence="2">cv. Nipponbare</strain>
    </source>
</reference>
<protein>
    <submittedName>
        <fullName evidence="1">Os08g0116100 protein</fullName>
    </submittedName>
</protein>
<dbReference type="AlphaFoldDB" id="A0A0P0XBL3"/>
<dbReference type="PaxDb" id="39947-A0A0P0XBL3"/>
<evidence type="ECO:0000313" key="2">
    <source>
        <dbReference type="Proteomes" id="UP000059680"/>
    </source>
</evidence>